<dbReference type="KEGG" id="mgel:G5B37_12865"/>
<evidence type="ECO:0000256" key="5">
    <source>
        <dbReference type="ARBA" id="ARBA00023237"/>
    </source>
</evidence>
<keyword evidence="2" id="KW-0812">Transmembrane</keyword>
<keyword evidence="8" id="KW-1185">Reference proteome</keyword>
<dbReference type="EMBL" id="CP049057">
    <property type="protein sequence ID" value="QIE60421.1"/>
    <property type="molecule type" value="Genomic_DNA"/>
</dbReference>
<keyword evidence="4" id="KW-0472">Membrane</keyword>
<dbReference type="GO" id="GO:0019867">
    <property type="term" value="C:outer membrane"/>
    <property type="evidence" value="ECO:0007669"/>
    <property type="project" value="InterPro"/>
</dbReference>
<evidence type="ECO:0000313" key="7">
    <source>
        <dbReference type="EMBL" id="QIE60421.1"/>
    </source>
</evidence>
<sequence>MNFSKDIPLVKTFTKVTFILGAVLLLVSCNAVKYVPDGQFLLTENTINVDGEKTTENDPYSFLTQRPNTTFPLLGIPVGLHIYNLANPKPDSTFQAWLDKKPQREDRLVRFLSRKQLEALDSSYIKFNQWLQRAGDAPVIVSEDRNKKSVTQLKRYYASLGYFNAEAKHKVNKDSSKEKRASVTYDVVKHKPYFIDSIAYNLSSPAVDSLFQLSKKDAFIRRGDQYNRSNFVNEIDRITIQFRNSGLYYFDQDYVTFKGDTVNTDHKANITYVIPDRKISVGDTTRTEPFKVFSVDEVRIVTDYTFANSTKTLTDSVSHNGYKLYGYEKIKYRPKAITDAISITPNKVFKDIDRTLTYNQISDLKIFRYPNITYQENPKDSTGLIATILLSPQKKYTFDTSFDAYTSALQPFGTGFSSSLLIRNVFRGAETLQLSVSGSVGSSADKDVGFFGTSDIGGNVRLSFPRILFPLNTDKFIPKYMSPSTNLSVGLNLQNNIGLDRQNYSGKFNYRWKPSKIRTNELDLFDIQYVRNLNVENYFNVYKSSYDRLNEIARAAGYNFSNADMSSSPVLTIPDETDDFISDVLVDQDPDLDISLDDIDEVLSIAERRFRLSEDNLIFATSFTWLQDTRENIFDKSWTRFRWKLESAGTILSGVTSLTGAEKNEEGNKEVGGVVYSQYIKGEAEVIKHWTLFDNNVFAARGFIGLALPYGNSNSIPFTRSYFAGGTNDNRGWRAYSLGPGSSGGILDFNEANFKLAFNGEYRYTILGAFKGAFFVDVGNIWNVADDLADEEEFNFDGLQDLKELAVASGFGIRYDFGFFVVRFDIGFKTHDPGRLEGERWFKDYNFKNAVYNIGINYPF</sequence>
<protein>
    <submittedName>
        <fullName evidence="7">BamA/TamA family outer membrane protein</fullName>
    </submittedName>
</protein>
<evidence type="ECO:0000256" key="4">
    <source>
        <dbReference type="ARBA" id="ARBA00023136"/>
    </source>
</evidence>
<name>A0A6G6GRT8_9FLAO</name>
<proteinExistence type="predicted"/>
<dbReference type="RefSeq" id="WP_263649799.1">
    <property type="nucleotide sequence ID" value="NZ_CP049057.1"/>
</dbReference>
<dbReference type="PANTHER" id="PTHR12815">
    <property type="entry name" value="SORTING AND ASSEMBLY MACHINERY SAMM50 PROTEIN FAMILY MEMBER"/>
    <property type="match status" value="1"/>
</dbReference>
<dbReference type="InterPro" id="IPR039910">
    <property type="entry name" value="D15-like"/>
</dbReference>
<organism evidence="7 8">
    <name type="scientific">Rasiella rasia</name>
    <dbReference type="NCBI Taxonomy" id="2744027"/>
    <lineage>
        <taxon>Bacteria</taxon>
        <taxon>Pseudomonadati</taxon>
        <taxon>Bacteroidota</taxon>
        <taxon>Flavobacteriia</taxon>
        <taxon>Flavobacteriales</taxon>
        <taxon>Flavobacteriaceae</taxon>
        <taxon>Rasiella</taxon>
    </lineage>
</organism>
<feature type="domain" description="Bacterial surface antigen (D15)" evidence="6">
    <location>
        <begin position="433"/>
        <end position="835"/>
    </location>
</feature>
<comment type="subcellular location">
    <subcellularLocation>
        <location evidence="1">Membrane</location>
    </subcellularLocation>
</comment>
<reference evidence="7 8" key="1">
    <citation type="submission" date="2020-02" db="EMBL/GenBank/DDBJ databases">
        <title>Complete genome sequence of Flavobacteriaceae bacterium.</title>
        <authorList>
            <person name="Kim S.-J."/>
            <person name="Kim Y.-S."/>
            <person name="Kim K.-H."/>
        </authorList>
    </citation>
    <scope>NUCLEOTIDE SEQUENCE [LARGE SCALE GENOMIC DNA]</scope>
    <source>
        <strain evidence="7 8">RR4-40</strain>
    </source>
</reference>
<keyword evidence="3" id="KW-0732">Signal</keyword>
<keyword evidence="5" id="KW-0998">Cell outer membrane</keyword>
<dbReference type="AlphaFoldDB" id="A0A6G6GRT8"/>
<dbReference type="InterPro" id="IPR000184">
    <property type="entry name" value="Bac_surfAg_D15"/>
</dbReference>
<evidence type="ECO:0000256" key="3">
    <source>
        <dbReference type="ARBA" id="ARBA00022729"/>
    </source>
</evidence>
<accession>A0A6G6GRT8</accession>
<dbReference type="Pfam" id="PF01103">
    <property type="entry name" value="Omp85"/>
    <property type="match status" value="1"/>
</dbReference>
<evidence type="ECO:0000256" key="1">
    <source>
        <dbReference type="ARBA" id="ARBA00004370"/>
    </source>
</evidence>
<dbReference type="PROSITE" id="PS51257">
    <property type="entry name" value="PROKAR_LIPOPROTEIN"/>
    <property type="match status" value="1"/>
</dbReference>
<dbReference type="PANTHER" id="PTHR12815:SF47">
    <property type="entry name" value="TRANSLOCATION AND ASSEMBLY MODULE SUBUNIT TAMA"/>
    <property type="match status" value="1"/>
</dbReference>
<evidence type="ECO:0000313" key="8">
    <source>
        <dbReference type="Proteomes" id="UP000505306"/>
    </source>
</evidence>
<evidence type="ECO:0000256" key="2">
    <source>
        <dbReference type="ARBA" id="ARBA00022692"/>
    </source>
</evidence>
<gene>
    <name evidence="7" type="ORF">G5B37_12865</name>
</gene>
<evidence type="ECO:0000259" key="6">
    <source>
        <dbReference type="Pfam" id="PF01103"/>
    </source>
</evidence>
<dbReference type="Gene3D" id="2.40.160.50">
    <property type="entry name" value="membrane protein fhac: a member of the omp85/tpsb transporter family"/>
    <property type="match status" value="1"/>
</dbReference>
<dbReference type="Proteomes" id="UP000505306">
    <property type="component" value="Chromosome"/>
</dbReference>